<evidence type="ECO:0000313" key="2">
    <source>
        <dbReference type="EMBL" id="KAH3877481.1"/>
    </source>
</evidence>
<name>A0A9D4ML92_DREPO</name>
<reference evidence="2" key="2">
    <citation type="submission" date="2020-11" db="EMBL/GenBank/DDBJ databases">
        <authorList>
            <person name="McCartney M.A."/>
            <person name="Auch B."/>
            <person name="Kono T."/>
            <person name="Mallez S."/>
            <person name="Becker A."/>
            <person name="Gohl D.M."/>
            <person name="Silverstein K.A.T."/>
            <person name="Koren S."/>
            <person name="Bechman K.B."/>
            <person name="Herman A."/>
            <person name="Abrahante J.E."/>
            <person name="Garbe J."/>
        </authorList>
    </citation>
    <scope>NUCLEOTIDE SEQUENCE</scope>
    <source>
        <strain evidence="2">Duluth1</strain>
        <tissue evidence="2">Whole animal</tissue>
    </source>
</reference>
<accession>A0A9D4ML92</accession>
<proteinExistence type="predicted"/>
<dbReference type="EMBL" id="JAIWYP010000001">
    <property type="protein sequence ID" value="KAH3877481.1"/>
    <property type="molecule type" value="Genomic_DNA"/>
</dbReference>
<sequence>MTLKQFLSMTMLILILLHLCQVYRDTVIHTEDSLVKQGCYRVGRHVSGNQAY</sequence>
<keyword evidence="3" id="KW-1185">Reference proteome</keyword>
<keyword evidence="1" id="KW-0732">Signal</keyword>
<organism evidence="2 3">
    <name type="scientific">Dreissena polymorpha</name>
    <name type="common">Zebra mussel</name>
    <name type="synonym">Mytilus polymorpha</name>
    <dbReference type="NCBI Taxonomy" id="45954"/>
    <lineage>
        <taxon>Eukaryota</taxon>
        <taxon>Metazoa</taxon>
        <taxon>Spiralia</taxon>
        <taxon>Lophotrochozoa</taxon>
        <taxon>Mollusca</taxon>
        <taxon>Bivalvia</taxon>
        <taxon>Autobranchia</taxon>
        <taxon>Heteroconchia</taxon>
        <taxon>Euheterodonta</taxon>
        <taxon>Imparidentia</taxon>
        <taxon>Neoheterodontei</taxon>
        <taxon>Myida</taxon>
        <taxon>Dreissenoidea</taxon>
        <taxon>Dreissenidae</taxon>
        <taxon>Dreissena</taxon>
    </lineage>
</organism>
<gene>
    <name evidence="2" type="ORF">DPMN_001349</name>
</gene>
<feature type="signal peptide" evidence="1">
    <location>
        <begin position="1"/>
        <end position="22"/>
    </location>
</feature>
<evidence type="ECO:0000313" key="3">
    <source>
        <dbReference type="Proteomes" id="UP000828390"/>
    </source>
</evidence>
<reference evidence="2" key="1">
    <citation type="journal article" date="2019" name="bioRxiv">
        <title>The Genome of the Zebra Mussel, Dreissena polymorpha: A Resource for Invasive Species Research.</title>
        <authorList>
            <person name="McCartney M.A."/>
            <person name="Auch B."/>
            <person name="Kono T."/>
            <person name="Mallez S."/>
            <person name="Zhang Y."/>
            <person name="Obille A."/>
            <person name="Becker A."/>
            <person name="Abrahante J.E."/>
            <person name="Garbe J."/>
            <person name="Badalamenti J.P."/>
            <person name="Herman A."/>
            <person name="Mangelson H."/>
            <person name="Liachko I."/>
            <person name="Sullivan S."/>
            <person name="Sone E.D."/>
            <person name="Koren S."/>
            <person name="Silverstein K.A.T."/>
            <person name="Beckman K.B."/>
            <person name="Gohl D.M."/>
        </authorList>
    </citation>
    <scope>NUCLEOTIDE SEQUENCE</scope>
    <source>
        <strain evidence="2">Duluth1</strain>
        <tissue evidence="2">Whole animal</tissue>
    </source>
</reference>
<dbReference type="AlphaFoldDB" id="A0A9D4ML92"/>
<feature type="chain" id="PRO_5038580513" evidence="1">
    <location>
        <begin position="23"/>
        <end position="52"/>
    </location>
</feature>
<evidence type="ECO:0000256" key="1">
    <source>
        <dbReference type="SAM" id="SignalP"/>
    </source>
</evidence>
<comment type="caution">
    <text evidence="2">The sequence shown here is derived from an EMBL/GenBank/DDBJ whole genome shotgun (WGS) entry which is preliminary data.</text>
</comment>
<dbReference type="Proteomes" id="UP000828390">
    <property type="component" value="Unassembled WGS sequence"/>
</dbReference>
<protein>
    <submittedName>
        <fullName evidence="2">Uncharacterized protein</fullName>
    </submittedName>
</protein>